<dbReference type="Gene3D" id="1.10.10.10">
    <property type="entry name" value="Winged helix-like DNA-binding domain superfamily/Winged helix DNA-binding domain"/>
    <property type="match status" value="1"/>
</dbReference>
<dbReference type="GO" id="GO:0003700">
    <property type="term" value="F:DNA-binding transcription factor activity"/>
    <property type="evidence" value="ECO:0007669"/>
    <property type="project" value="TreeGrafter"/>
</dbReference>
<evidence type="ECO:0000313" key="2">
    <source>
        <dbReference type="Proteomes" id="UP000267408"/>
    </source>
</evidence>
<accession>A0A8G1X889</accession>
<proteinExistence type="predicted"/>
<dbReference type="Pfam" id="PF02082">
    <property type="entry name" value="Rrf2"/>
    <property type="match status" value="1"/>
</dbReference>
<dbReference type="EMBL" id="RJVJ01000003">
    <property type="protein sequence ID" value="ROR35352.1"/>
    <property type="molecule type" value="Genomic_DNA"/>
</dbReference>
<dbReference type="PROSITE" id="PS51197">
    <property type="entry name" value="HTH_RRF2_2"/>
    <property type="match status" value="1"/>
</dbReference>
<reference evidence="1 2" key="1">
    <citation type="submission" date="2018-11" db="EMBL/GenBank/DDBJ databases">
        <title>Sequencing the genomes of 1000 actinobacteria strains.</title>
        <authorList>
            <person name="Klenk H.-P."/>
        </authorList>
    </citation>
    <scope>NUCLEOTIDE SEQUENCE [LARGE SCALE GENOMIC DNA]</scope>
    <source>
        <strain evidence="1 2">DSM 44780</strain>
    </source>
</reference>
<dbReference type="NCBIfam" id="TIGR00738">
    <property type="entry name" value="rrf2_super"/>
    <property type="match status" value="1"/>
</dbReference>
<dbReference type="SUPFAM" id="SSF46785">
    <property type="entry name" value="Winged helix' DNA-binding domain"/>
    <property type="match status" value="1"/>
</dbReference>
<sequence>MRTSEGVEWGLHCCLTLVWVGGAEPVPSARLAAMFELSPTYLNKVLQRLTRAGVLTSVSGPRGGVRLAREPERISMMDVVAAVEGPDPLFACAEIRQRGVSATGSAASEFARPCGVSTAMRRAELAWRRELSGQSVADLAAATPAASVARVRANYARLAGIAG</sequence>
<gene>
    <name evidence="1" type="ORF">EDD39_7010</name>
</gene>
<dbReference type="Proteomes" id="UP000267408">
    <property type="component" value="Unassembled WGS sequence"/>
</dbReference>
<dbReference type="PROSITE" id="PS01332">
    <property type="entry name" value="HTH_RRF2_1"/>
    <property type="match status" value="1"/>
</dbReference>
<dbReference type="InterPro" id="IPR030489">
    <property type="entry name" value="TR_Rrf2-type_CS"/>
</dbReference>
<dbReference type="InterPro" id="IPR036388">
    <property type="entry name" value="WH-like_DNA-bd_sf"/>
</dbReference>
<organism evidence="1 2">
    <name type="scientific">Kitasatospora cineracea</name>
    <dbReference type="NCBI Taxonomy" id="88074"/>
    <lineage>
        <taxon>Bacteria</taxon>
        <taxon>Bacillati</taxon>
        <taxon>Actinomycetota</taxon>
        <taxon>Actinomycetes</taxon>
        <taxon>Kitasatosporales</taxon>
        <taxon>Streptomycetaceae</taxon>
        <taxon>Kitasatospora</taxon>
    </lineage>
</organism>
<dbReference type="RefSeq" id="WP_123563613.1">
    <property type="nucleotide sequence ID" value="NZ_JBEYIY010000004.1"/>
</dbReference>
<dbReference type="PANTHER" id="PTHR33221:SF13">
    <property type="entry name" value="TRANSCRIPTIONAL REGULATOR-RELATED"/>
    <property type="match status" value="1"/>
</dbReference>
<name>A0A8G1X889_9ACTN</name>
<dbReference type="OrthoDB" id="9808360at2"/>
<dbReference type="PANTHER" id="PTHR33221">
    <property type="entry name" value="WINGED HELIX-TURN-HELIX TRANSCRIPTIONAL REGULATOR, RRF2 FAMILY"/>
    <property type="match status" value="1"/>
</dbReference>
<dbReference type="InterPro" id="IPR000944">
    <property type="entry name" value="Tscrpt_reg_Rrf2"/>
</dbReference>
<dbReference type="GO" id="GO:0005829">
    <property type="term" value="C:cytosol"/>
    <property type="evidence" value="ECO:0007669"/>
    <property type="project" value="TreeGrafter"/>
</dbReference>
<dbReference type="AlphaFoldDB" id="A0A8G1X889"/>
<protein>
    <submittedName>
        <fullName evidence="1">BadM/Rrf2 family transcriptional regulator</fullName>
    </submittedName>
</protein>
<comment type="caution">
    <text evidence="1">The sequence shown here is derived from an EMBL/GenBank/DDBJ whole genome shotgun (WGS) entry which is preliminary data.</text>
</comment>
<dbReference type="InterPro" id="IPR036390">
    <property type="entry name" value="WH_DNA-bd_sf"/>
</dbReference>
<evidence type="ECO:0000313" key="1">
    <source>
        <dbReference type="EMBL" id="ROR35352.1"/>
    </source>
</evidence>